<comment type="caution">
    <text evidence="1">The sequence shown here is derived from an EMBL/GenBank/DDBJ whole genome shotgun (WGS) entry which is preliminary data.</text>
</comment>
<gene>
    <name evidence="1" type="ORF">A2960_06525</name>
</gene>
<dbReference type="AlphaFoldDB" id="A0A1F6ARW1"/>
<evidence type="ECO:0000313" key="1">
    <source>
        <dbReference type="EMBL" id="OGG27424.1"/>
    </source>
</evidence>
<accession>A0A1F6ARW1</accession>
<proteinExistence type="predicted"/>
<dbReference type="Proteomes" id="UP000176609">
    <property type="component" value="Unassembled WGS sequence"/>
</dbReference>
<dbReference type="EMBL" id="MFJR01000002">
    <property type="protein sequence ID" value="OGG27424.1"/>
    <property type="molecule type" value="Genomic_DNA"/>
</dbReference>
<reference evidence="1 2" key="1">
    <citation type="journal article" date="2016" name="Nat. Commun.">
        <title>Thousands of microbial genomes shed light on interconnected biogeochemical processes in an aquifer system.</title>
        <authorList>
            <person name="Anantharaman K."/>
            <person name="Brown C.T."/>
            <person name="Hug L.A."/>
            <person name="Sharon I."/>
            <person name="Castelle C.J."/>
            <person name="Probst A.J."/>
            <person name="Thomas B.C."/>
            <person name="Singh A."/>
            <person name="Wilkins M.J."/>
            <person name="Karaoz U."/>
            <person name="Brodie E.L."/>
            <person name="Williams K.H."/>
            <person name="Hubbard S.S."/>
            <person name="Banfield J.F."/>
        </authorList>
    </citation>
    <scope>NUCLEOTIDE SEQUENCE [LARGE SCALE GENOMIC DNA]</scope>
</reference>
<protein>
    <submittedName>
        <fullName evidence="1">Uncharacterized protein</fullName>
    </submittedName>
</protein>
<evidence type="ECO:0000313" key="2">
    <source>
        <dbReference type="Proteomes" id="UP000176609"/>
    </source>
</evidence>
<organism evidence="1 2">
    <name type="scientific">Candidatus Gottesmanbacteria bacterium RIFCSPLOWO2_01_FULL_39_12b</name>
    <dbReference type="NCBI Taxonomy" id="1798388"/>
    <lineage>
        <taxon>Bacteria</taxon>
        <taxon>Candidatus Gottesmaniibacteriota</taxon>
    </lineage>
</organism>
<name>A0A1F6ARW1_9BACT</name>
<sequence length="367" mass="41377">MTFPKWMRILGLVALVAGTLITAKYFADQFTQSSEVQATQTAGSEAILYMTEEEFLNDPINQRYAEGLRLLLGYNSGMTRDEMVDLAFHNTFIDTEWGKNLSLGVHVNYRGQEVEVRTDEIGELKSSSAHPEVDLNKYLDQTVTWKGAEPLKDRFLYVYGDQAVVDEIASEGHAKVITDYLAEYFPETEVIDPKTDQQTSVISRLHLNFFPEQIWKQVEIQTGISTDLGILRTGRQATTSITPVDSPDGRKVIVVNVVLNLANIHELALERGIPLDVSLSQWQVNEEVGLLPTVIYYSTLTGMFEYPYQNNTELGANESPSSLAGEYTLFDPEFKRTWEGGDAYLVFNRMLEQTMLKFGPAELTARN</sequence>